<evidence type="ECO:0000256" key="4">
    <source>
        <dbReference type="ARBA" id="ARBA00022741"/>
    </source>
</evidence>
<dbReference type="PANTHER" id="PTHR30195:SF15">
    <property type="entry name" value="TYPE I RESTRICTION ENZYME HINDI ENDONUCLEASE SUBUNIT"/>
    <property type="match status" value="1"/>
</dbReference>
<dbReference type="InterPro" id="IPR007409">
    <property type="entry name" value="Restrct_endonuc_type1_HsdR_N"/>
</dbReference>
<dbReference type="GO" id="GO:0005524">
    <property type="term" value="F:ATP binding"/>
    <property type="evidence" value="ECO:0007669"/>
    <property type="project" value="UniProtKB-KW"/>
</dbReference>
<comment type="similarity">
    <text evidence="2 10">Belongs to the HsdR family.</text>
</comment>
<dbReference type="InterPro" id="IPR051268">
    <property type="entry name" value="Type-I_R_enzyme_R_subunit"/>
</dbReference>
<proteinExistence type="inferred from homology"/>
<name>A0A518N5K4_9GAMM</name>
<reference evidence="13 14" key="1">
    <citation type="submission" date="2019-07" db="EMBL/GenBank/DDBJ databases">
        <title>Full genome sequence of Luteimonas sp. Gr-4.</title>
        <authorList>
            <person name="Im W.-T."/>
        </authorList>
    </citation>
    <scope>NUCLEOTIDE SEQUENCE [LARGE SCALE GENOMIC DNA]</scope>
    <source>
        <strain evidence="13 14">Gr-4</strain>
    </source>
</reference>
<keyword evidence="6 13" id="KW-0255">Endonuclease</keyword>
<dbReference type="InterPro" id="IPR014001">
    <property type="entry name" value="Helicase_ATP-bd"/>
</dbReference>
<evidence type="ECO:0000256" key="11">
    <source>
        <dbReference type="SAM" id="Coils"/>
    </source>
</evidence>
<feature type="coiled-coil region" evidence="11">
    <location>
        <begin position="908"/>
        <end position="946"/>
    </location>
</feature>
<keyword evidence="5 10" id="KW-0680">Restriction system</keyword>
<dbReference type="InterPro" id="IPR004473">
    <property type="entry name" value="Restrct_endonuc_typeI_HsdR"/>
</dbReference>
<keyword evidence="3" id="KW-0540">Nuclease</keyword>
<dbReference type="RefSeq" id="WP_144892675.1">
    <property type="nucleotide sequence ID" value="NZ_CP042218.1"/>
</dbReference>
<keyword evidence="4 10" id="KW-0547">Nucleotide-binding</keyword>
<dbReference type="AlphaFoldDB" id="A0A518N5K4"/>
<dbReference type="Proteomes" id="UP000316584">
    <property type="component" value="Chromosome"/>
</dbReference>
<evidence type="ECO:0000256" key="7">
    <source>
        <dbReference type="ARBA" id="ARBA00022801"/>
    </source>
</evidence>
<dbReference type="REBASE" id="356025">
    <property type="entry name" value="LspGr4ORF10160P"/>
</dbReference>
<protein>
    <recommendedName>
        <fullName evidence="10">Type I restriction enzyme endonuclease subunit</fullName>
        <shortName evidence="10">R protein</shortName>
        <ecNumber evidence="10">3.1.21.3</ecNumber>
    </recommendedName>
</protein>
<organism evidence="13 14">
    <name type="scientific">Luteimonas granuli</name>
    <dbReference type="NCBI Taxonomy" id="1176533"/>
    <lineage>
        <taxon>Bacteria</taxon>
        <taxon>Pseudomonadati</taxon>
        <taxon>Pseudomonadota</taxon>
        <taxon>Gammaproteobacteria</taxon>
        <taxon>Lysobacterales</taxon>
        <taxon>Lysobacteraceae</taxon>
        <taxon>Luteimonas</taxon>
    </lineage>
</organism>
<keyword evidence="14" id="KW-1185">Reference proteome</keyword>
<keyword evidence="8 10" id="KW-0067">ATP-binding</keyword>
<feature type="domain" description="Helicase ATP-binding" evidence="12">
    <location>
        <begin position="310"/>
        <end position="475"/>
    </location>
</feature>
<dbReference type="Pfam" id="PF22679">
    <property type="entry name" value="T1R_D3-like"/>
    <property type="match status" value="1"/>
</dbReference>
<evidence type="ECO:0000256" key="10">
    <source>
        <dbReference type="RuleBase" id="RU364115"/>
    </source>
</evidence>
<dbReference type="SMART" id="SM00487">
    <property type="entry name" value="DEXDc"/>
    <property type="match status" value="1"/>
</dbReference>
<dbReference type="GO" id="GO:0009307">
    <property type="term" value="P:DNA restriction-modification system"/>
    <property type="evidence" value="ECO:0007669"/>
    <property type="project" value="UniProtKB-KW"/>
</dbReference>
<dbReference type="OrthoDB" id="9758243at2"/>
<dbReference type="CDD" id="cd18800">
    <property type="entry name" value="SF2_C_EcoR124I-like"/>
    <property type="match status" value="1"/>
</dbReference>
<keyword evidence="11" id="KW-0175">Coiled coil</keyword>
<dbReference type="SUPFAM" id="SSF52540">
    <property type="entry name" value="P-loop containing nucleoside triphosphate hydrolases"/>
    <property type="match status" value="1"/>
</dbReference>
<keyword evidence="9 10" id="KW-0238">DNA-binding</keyword>
<evidence type="ECO:0000313" key="14">
    <source>
        <dbReference type="Proteomes" id="UP000316584"/>
    </source>
</evidence>
<sequence>MSELGYVELPILQWLSGLGSATSGDAGLGWTYRDEVAMAAFERPLPDPLVEELLVAAILRINPHVTTPDQARRAIKALRTTMDAPDRLTANRETLNRLRDGVQVALVPGEDARTVHFIAFEPERQHLNDFTATNQYRVQGVRQCRDDTVLLVNGIPLVIAEYKSYLSSGKDWTEAVHQLHRYQRQAPLMLAPNLFCVAADEDAFRYGTVLFHDAGKDDIERHLDTWGPWLSRYPEVKGWWNEPEADTPDDPLEFPVKGLLRLQPAQVLDFLQHFTVFETKQGRTVKKVARYQQFEAVNDIVDRCLGLIDTPASAQDRTGLIWHTQGSGKSLTMVFAAYKLRRQTDMKNPTVLIVVDRRDLKTQISDDFDACDFPNVRKAMGVQDLKSILKRRERGTFVTTLQSFQQMGDLAPLLDDNIITLVDEAHRSQKGDTAASYAMTMRVKLPNAFRFGLTGTPIDRTMTNTHRDFGPMVDGQQERYLSYYGIKRAIKDGATLEVHYQRDRVPFIVDEKALNLGFEQMCEEMEVEDEEAKDLIQRQRSEWKELARHPDRVEIVVGKMLEHFLAYPDPGGFKAQLVGVDRTACARFKDALDAKLKEKDLPPQWCEVIISEGQNDDPDLARFHYGKQKQDELIEYFKLTPTQWEAYNREAFGEDRSRWRPPLKILIVCDRLLTGFDAPIEQVMYLDKPLRDHNLLQAIARTNRPLPALNKRTGVVVDYFGVFSNLAKALNFDENIREEALIDWDKLRATVPGEVARCMESFKGITIADTRDCLLAALRAIKDPDAAKMFEHNFKSLERLWEAVSPDPVLYEHRYVYSWLCSVYIAHRRRQRGASARGTYGELSAKTRELIEQNTTFMDLAESLPVFRIDKDYITKLEELPSPADKAAALEAILTAELAEDDGNGFTYRHLGERLARLKAQKDAADKAAEKRLKELQDIADEAVKRIEEPKELYLTKPGEYALFTVLRGRVANDDVAYLAECARSLVEHLRGNQLLSSGWSNWKGGRMRVEQSLISELWNPQYAELGLDTNGEPFVSAAVSELVNTDAPG</sequence>
<dbReference type="KEGG" id="lug:FPZ22_10170"/>
<evidence type="ECO:0000256" key="6">
    <source>
        <dbReference type="ARBA" id="ARBA00022759"/>
    </source>
</evidence>
<dbReference type="Gene3D" id="3.40.50.300">
    <property type="entry name" value="P-loop containing nucleotide triphosphate hydrolases"/>
    <property type="match status" value="2"/>
</dbReference>
<dbReference type="PROSITE" id="PS51192">
    <property type="entry name" value="HELICASE_ATP_BIND_1"/>
    <property type="match status" value="1"/>
</dbReference>
<evidence type="ECO:0000256" key="9">
    <source>
        <dbReference type="ARBA" id="ARBA00023125"/>
    </source>
</evidence>
<evidence type="ECO:0000256" key="1">
    <source>
        <dbReference type="ARBA" id="ARBA00000851"/>
    </source>
</evidence>
<comment type="catalytic activity">
    <reaction evidence="1 10">
        <text>Endonucleolytic cleavage of DNA to give random double-stranded fragments with terminal 5'-phosphates, ATP is simultaneously hydrolyzed.</text>
        <dbReference type="EC" id="3.1.21.3"/>
    </reaction>
</comment>
<dbReference type="GO" id="GO:0003677">
    <property type="term" value="F:DNA binding"/>
    <property type="evidence" value="ECO:0007669"/>
    <property type="project" value="UniProtKB-KW"/>
</dbReference>
<dbReference type="CDD" id="cd22332">
    <property type="entry name" value="HsdR_N"/>
    <property type="match status" value="1"/>
</dbReference>
<evidence type="ECO:0000256" key="5">
    <source>
        <dbReference type="ARBA" id="ARBA00022747"/>
    </source>
</evidence>
<gene>
    <name evidence="13" type="ORF">FPZ22_10170</name>
</gene>
<dbReference type="GO" id="GO:0009035">
    <property type="term" value="F:type I site-specific deoxyribonuclease activity"/>
    <property type="evidence" value="ECO:0007669"/>
    <property type="project" value="UniProtKB-EC"/>
</dbReference>
<dbReference type="NCBIfam" id="TIGR00348">
    <property type="entry name" value="hsdR"/>
    <property type="match status" value="1"/>
</dbReference>
<evidence type="ECO:0000313" key="13">
    <source>
        <dbReference type="EMBL" id="QDW67206.1"/>
    </source>
</evidence>
<dbReference type="InterPro" id="IPR055180">
    <property type="entry name" value="HsdR_RecA-like_helicase_dom_2"/>
</dbReference>
<dbReference type="InterPro" id="IPR040980">
    <property type="entry name" value="SWI2_SNF2"/>
</dbReference>
<evidence type="ECO:0000256" key="2">
    <source>
        <dbReference type="ARBA" id="ARBA00008598"/>
    </source>
</evidence>
<accession>A0A518N5K4</accession>
<dbReference type="EMBL" id="CP042218">
    <property type="protein sequence ID" value="QDW67206.1"/>
    <property type="molecule type" value="Genomic_DNA"/>
</dbReference>
<dbReference type="EC" id="3.1.21.3" evidence="10"/>
<dbReference type="Pfam" id="PF18766">
    <property type="entry name" value="SWI2_SNF2"/>
    <property type="match status" value="1"/>
</dbReference>
<evidence type="ECO:0000256" key="3">
    <source>
        <dbReference type="ARBA" id="ARBA00022722"/>
    </source>
</evidence>
<comment type="subunit">
    <text evidence="10">The type I restriction/modification system is composed of three polypeptides R, M and S.</text>
</comment>
<dbReference type="InterPro" id="IPR027417">
    <property type="entry name" value="P-loop_NTPase"/>
</dbReference>
<evidence type="ECO:0000259" key="12">
    <source>
        <dbReference type="PROSITE" id="PS51192"/>
    </source>
</evidence>
<evidence type="ECO:0000256" key="8">
    <source>
        <dbReference type="ARBA" id="ARBA00022840"/>
    </source>
</evidence>
<dbReference type="Pfam" id="PF04313">
    <property type="entry name" value="HSDR_N"/>
    <property type="match status" value="1"/>
</dbReference>
<keyword evidence="7 10" id="KW-0378">Hydrolase</keyword>
<dbReference type="Gene3D" id="3.90.1570.50">
    <property type="match status" value="1"/>
</dbReference>
<dbReference type="PANTHER" id="PTHR30195">
    <property type="entry name" value="TYPE I SITE-SPECIFIC DEOXYRIBONUCLEASE PROTEIN SUBUNIT M AND R"/>
    <property type="match status" value="1"/>
</dbReference>
<comment type="function">
    <text evidence="10">Subunit R is required for both nuclease and ATPase activities, but not for modification.</text>
</comment>